<feature type="region of interest" description="Disordered" evidence="2">
    <location>
        <begin position="541"/>
        <end position="582"/>
    </location>
</feature>
<dbReference type="GO" id="GO:0023052">
    <property type="term" value="P:signaling"/>
    <property type="evidence" value="ECO:0007669"/>
    <property type="project" value="InterPro"/>
</dbReference>
<feature type="compositionally biased region" description="Low complexity" evidence="2">
    <location>
        <begin position="914"/>
        <end position="923"/>
    </location>
</feature>
<dbReference type="VEuPathDB" id="VectorBase:AFUN006920"/>
<proteinExistence type="inferred from homology"/>
<feature type="compositionally biased region" description="Basic residues" evidence="2">
    <location>
        <begin position="986"/>
        <end position="1001"/>
    </location>
</feature>
<dbReference type="AlphaFoldDB" id="A0A182RL02"/>
<evidence type="ECO:0000256" key="2">
    <source>
        <dbReference type="SAM" id="MobiDB-lite"/>
    </source>
</evidence>
<dbReference type="InterPro" id="IPR005026">
    <property type="entry name" value="SAPAP"/>
</dbReference>
<feature type="compositionally biased region" description="Basic residues" evidence="2">
    <location>
        <begin position="934"/>
        <end position="943"/>
    </location>
</feature>
<evidence type="ECO:0000256" key="1">
    <source>
        <dbReference type="ARBA" id="ARBA00008839"/>
    </source>
</evidence>
<name>A0A182RL02_ANOFN</name>
<feature type="region of interest" description="Disordered" evidence="2">
    <location>
        <begin position="478"/>
        <end position="511"/>
    </location>
</feature>
<organism evidence="3">
    <name type="scientific">Anopheles funestus</name>
    <name type="common">African malaria mosquito</name>
    <dbReference type="NCBI Taxonomy" id="62324"/>
    <lineage>
        <taxon>Eukaryota</taxon>
        <taxon>Metazoa</taxon>
        <taxon>Ecdysozoa</taxon>
        <taxon>Arthropoda</taxon>
        <taxon>Hexapoda</taxon>
        <taxon>Insecta</taxon>
        <taxon>Pterygota</taxon>
        <taxon>Neoptera</taxon>
        <taxon>Endopterygota</taxon>
        <taxon>Diptera</taxon>
        <taxon>Nematocera</taxon>
        <taxon>Culicoidea</taxon>
        <taxon>Culicidae</taxon>
        <taxon>Anophelinae</taxon>
        <taxon>Anopheles</taxon>
    </lineage>
</organism>
<comment type="similarity">
    <text evidence="1">Belongs to the SAPAP family.</text>
</comment>
<dbReference type="VEuPathDB" id="VectorBase:AFUN2_005242"/>
<dbReference type="Pfam" id="PF03359">
    <property type="entry name" value="GKAP"/>
    <property type="match status" value="1"/>
</dbReference>
<dbReference type="EnsemblMetazoa" id="AFUN006920-RA">
    <property type="protein sequence ID" value="AFUN006920-PA"/>
    <property type="gene ID" value="AFUN006920"/>
</dbReference>
<dbReference type="PANTHER" id="PTHR12353:SF1">
    <property type="entry name" value="DISKS LARGE-ASSOCIATED PROTEIN 5"/>
    <property type="match status" value="1"/>
</dbReference>
<feature type="region of interest" description="Disordered" evidence="2">
    <location>
        <begin position="914"/>
        <end position="1001"/>
    </location>
</feature>
<reference evidence="3" key="1">
    <citation type="submission" date="2020-05" db="UniProtKB">
        <authorList>
            <consortium name="EnsemblMetazoa"/>
        </authorList>
    </citation>
    <scope>IDENTIFICATION</scope>
    <source>
        <strain evidence="3">FUMOZ</strain>
    </source>
</reference>
<feature type="region of interest" description="Disordered" evidence="2">
    <location>
        <begin position="853"/>
        <end position="876"/>
    </location>
</feature>
<sequence length="1001" mass="113495">MEYKKFFKNTSMKRGEQVKVEVTRHNQMQRAKSRHAMRQTFRNMECESDEENNAPPAESSNDMFRQQQPYQHMTTNNKNLSEEERYRIRLLRLQQFHEQKRRKQQEQRSKQKVPFMPFGCKNIVEQRQISPLPNSTRKQVVPLGERLEQAIAVGGSKTPLLKKKYVKPRVDCWRVEKVPSRKAEDVPPREPLSEKKIVHIKSVERPVIVKPALKRSKQTQQPVVVTNLRHVLTTQPGGRPLSQKKQQFTFRLKPPSPDTDSSTKIVTSTVRKQRKPLTFSFEPSTQIKQQKATLKLNTADDLFDGISPIEVESSPLKKSPAKVNGVRHSSTTTIASSVPAIPKPEDSLWEPQLVACLSINDATAHENGNTIVIDSPDTVDGTVVPLRRDCSVSDWVPAPVHEITSDTIVIDEDDENDEVFEKATDHIPAVPVQEPLGTGKPTMNEPFTISVGTMVPQNDVPTIEPITVELSSEQTVQIDDGVPSEPPVVPWKEQSIDSECNSSPKDNELNGSAIRKRASLIFREEPIESVIVPSRSNLTLEEKRRESAGNAKNTSRRRSSACLSDPAISPNEPEDTTPPKDVQEKTQFYYGKVDGEVNRLQALCDQYAPFLETEQELNDHCRGLIMAAQGQTNILIKKKLSKFRELIGHYENKWNDRKVRNDDLDGFWVMLALDLDNLYKRFEELRLLRENNWQEVVVPEPAPKVKKLQGGGGVRKREKKPTAAANGKKGSSSVIADLIRKARQERQKQKTTHEVLDDVLKETVTVVTTPVKRSVRFGESPRRTSSLKKRSSLCTGGTPTTVCWDQEPKADRSKRHTIFSDIAQNKLDLVKSILKPSVKAHRTRRAKSVLFLDSGLDTPPNRRRQSSRSVVDTPKPKIKFNDQLEIEHIDNLAARTPSRLDMEIQKRRQQSLLESASLQLTSSEDNADDDEPKKKARKPRGTPHHNSSAVRRSNRRSTRSFTLFDEESSNNNDSTAEEDKQGTGKRSTRSSRSARKKILDY</sequence>
<protein>
    <recommendedName>
        <fullName evidence="4">Guanylate kinase-associated protein mars</fullName>
    </recommendedName>
</protein>
<accession>A0A182RL02</accession>
<dbReference type="PANTHER" id="PTHR12353">
    <property type="entry name" value="DISKS LARGE-ASSOCIATED PROTEIN DAP SAP90/PSD-95-ASSOCIATED PROTEIN"/>
    <property type="match status" value="1"/>
</dbReference>
<feature type="region of interest" description="Disordered" evidence="2">
    <location>
        <begin position="704"/>
        <end position="732"/>
    </location>
</feature>
<evidence type="ECO:0000313" key="3">
    <source>
        <dbReference type="EnsemblMetazoa" id="AFUN006920-PA"/>
    </source>
</evidence>
<dbReference type="STRING" id="62324.A0A182RL02"/>
<evidence type="ECO:0008006" key="4">
    <source>
        <dbReference type="Google" id="ProtNLM"/>
    </source>
</evidence>